<comment type="caution">
    <text evidence="6">The sequence shown here is derived from an EMBL/GenBank/DDBJ whole genome shotgun (WGS) entry which is preliminary data.</text>
</comment>
<protein>
    <recommendedName>
        <fullName evidence="5">GH26 domain-containing protein</fullName>
    </recommendedName>
</protein>
<dbReference type="Gene3D" id="3.20.20.80">
    <property type="entry name" value="Glycosidases"/>
    <property type="match status" value="1"/>
</dbReference>
<evidence type="ECO:0000259" key="5">
    <source>
        <dbReference type="PROSITE" id="PS51764"/>
    </source>
</evidence>
<evidence type="ECO:0000256" key="3">
    <source>
        <dbReference type="ARBA" id="ARBA00023295"/>
    </source>
</evidence>
<dbReference type="InterPro" id="IPR022790">
    <property type="entry name" value="GH26_dom"/>
</dbReference>
<gene>
    <name evidence="6" type="ORF">GCM10023322_57730</name>
</gene>
<reference evidence="7" key="1">
    <citation type="journal article" date="2019" name="Int. J. Syst. Evol. Microbiol.">
        <title>The Global Catalogue of Microorganisms (GCM) 10K type strain sequencing project: providing services to taxonomists for standard genome sequencing and annotation.</title>
        <authorList>
            <consortium name="The Broad Institute Genomics Platform"/>
            <consortium name="The Broad Institute Genome Sequencing Center for Infectious Disease"/>
            <person name="Wu L."/>
            <person name="Ma J."/>
        </authorList>
    </citation>
    <scope>NUCLEOTIDE SEQUENCE [LARGE SCALE GENOMIC DNA]</scope>
    <source>
        <strain evidence="7">JCM 18304</strain>
    </source>
</reference>
<dbReference type="InterPro" id="IPR017853">
    <property type="entry name" value="GH"/>
</dbReference>
<evidence type="ECO:0000256" key="1">
    <source>
        <dbReference type="ARBA" id="ARBA00007754"/>
    </source>
</evidence>
<dbReference type="RefSeq" id="WP_345634869.1">
    <property type="nucleotide sequence ID" value="NZ_BAABJQ010000020.1"/>
</dbReference>
<keyword evidence="2 4" id="KW-0378">Hydrolase</keyword>
<keyword evidence="3 4" id="KW-0326">Glycosidase</keyword>
<evidence type="ECO:0000313" key="7">
    <source>
        <dbReference type="Proteomes" id="UP001501570"/>
    </source>
</evidence>
<accession>A0ABP9SEP4</accession>
<sequence>MTAMVNRRFGCYSPTRSNVYNFDTLERQVGRAFNVYSTFISFDSTTVTHSEIRTASDTGHDILLAWQPSRTVGLRFSDILAGSYDRYIDGWFDFLAAFPTTVYIRFGHEMNGSYTPWSPLYTGAVASSQCTSPAQFAQVWRYLVARQRANKRAINIRWYFCPNVNDVPVRTPYPLETFYPGSAYVDVVGYDSYNGLSGQWLSPLQTLAGKTGTTANAYDRVGALRRDAGVWVGETGCVDAGDPKDINPPVYDSHSKAQWWTDLFAIGDDLPRLTTICFFNETGSRNWRFDSSPQSLASFQRNFANRMGRPVTRSRSIGGR</sequence>
<dbReference type="PANTHER" id="PTHR40079">
    <property type="entry name" value="MANNAN ENDO-1,4-BETA-MANNOSIDASE E-RELATED"/>
    <property type="match status" value="1"/>
</dbReference>
<feature type="domain" description="GH26" evidence="5">
    <location>
        <begin position="1"/>
        <end position="316"/>
    </location>
</feature>
<organism evidence="6 7">
    <name type="scientific">Rugosimonospora acidiphila</name>
    <dbReference type="NCBI Taxonomy" id="556531"/>
    <lineage>
        <taxon>Bacteria</taxon>
        <taxon>Bacillati</taxon>
        <taxon>Actinomycetota</taxon>
        <taxon>Actinomycetes</taxon>
        <taxon>Micromonosporales</taxon>
        <taxon>Micromonosporaceae</taxon>
        <taxon>Rugosimonospora</taxon>
    </lineage>
</organism>
<evidence type="ECO:0000256" key="4">
    <source>
        <dbReference type="PROSITE-ProRule" id="PRU01100"/>
    </source>
</evidence>
<feature type="active site" description="Nucleophile" evidence="4">
    <location>
        <position position="234"/>
    </location>
</feature>
<feature type="active site" description="Proton donor" evidence="4">
    <location>
        <position position="109"/>
    </location>
</feature>
<comment type="similarity">
    <text evidence="1 4">Belongs to the glycosyl hydrolase 26 family.</text>
</comment>
<dbReference type="InterPro" id="IPR000805">
    <property type="entry name" value="Glyco_hydro_26"/>
</dbReference>
<keyword evidence="7" id="KW-1185">Reference proteome</keyword>
<dbReference type="SUPFAM" id="SSF51445">
    <property type="entry name" value="(Trans)glycosidases"/>
    <property type="match status" value="1"/>
</dbReference>
<dbReference type="Pfam" id="PF02156">
    <property type="entry name" value="Glyco_hydro_26"/>
    <property type="match status" value="1"/>
</dbReference>
<name>A0ABP9SEP4_9ACTN</name>
<dbReference type="PROSITE" id="PS51764">
    <property type="entry name" value="GH26"/>
    <property type="match status" value="1"/>
</dbReference>
<proteinExistence type="inferred from homology"/>
<evidence type="ECO:0000256" key="2">
    <source>
        <dbReference type="ARBA" id="ARBA00022801"/>
    </source>
</evidence>
<dbReference type="EMBL" id="BAABJQ010000020">
    <property type="protein sequence ID" value="GAA5194118.1"/>
    <property type="molecule type" value="Genomic_DNA"/>
</dbReference>
<dbReference type="Proteomes" id="UP001501570">
    <property type="component" value="Unassembled WGS sequence"/>
</dbReference>
<dbReference type="PANTHER" id="PTHR40079:SF4">
    <property type="entry name" value="GH26 DOMAIN-CONTAINING PROTEIN-RELATED"/>
    <property type="match status" value="1"/>
</dbReference>
<evidence type="ECO:0000313" key="6">
    <source>
        <dbReference type="EMBL" id="GAA5194118.1"/>
    </source>
</evidence>